<sequence length="70" mass="8349">MEERRIRRRRGSLGETPLQPSFPRSWRRTDNVKFMMSAPSRVKANSWYDVLSQLLLDVIMYLVNKAHEQV</sequence>
<evidence type="ECO:0000313" key="2">
    <source>
        <dbReference type="EMBL" id="KAJ1101697.1"/>
    </source>
</evidence>
<accession>A0AAV7MDR9</accession>
<evidence type="ECO:0000256" key="1">
    <source>
        <dbReference type="SAM" id="MobiDB-lite"/>
    </source>
</evidence>
<gene>
    <name evidence="2" type="ORF">NDU88_006762</name>
</gene>
<evidence type="ECO:0000313" key="3">
    <source>
        <dbReference type="Proteomes" id="UP001066276"/>
    </source>
</evidence>
<protein>
    <submittedName>
        <fullName evidence="2">Uncharacterized protein</fullName>
    </submittedName>
</protein>
<comment type="caution">
    <text evidence="2">The sequence shown here is derived from an EMBL/GenBank/DDBJ whole genome shotgun (WGS) entry which is preliminary data.</text>
</comment>
<dbReference type="AlphaFoldDB" id="A0AAV7MDR9"/>
<dbReference type="EMBL" id="JANPWB010000014">
    <property type="protein sequence ID" value="KAJ1101697.1"/>
    <property type="molecule type" value="Genomic_DNA"/>
</dbReference>
<feature type="region of interest" description="Disordered" evidence="1">
    <location>
        <begin position="1"/>
        <end position="21"/>
    </location>
</feature>
<proteinExistence type="predicted"/>
<reference evidence="2" key="1">
    <citation type="journal article" date="2022" name="bioRxiv">
        <title>Sequencing and chromosome-scale assembly of the giantPleurodeles waltlgenome.</title>
        <authorList>
            <person name="Brown T."/>
            <person name="Elewa A."/>
            <person name="Iarovenko S."/>
            <person name="Subramanian E."/>
            <person name="Araus A.J."/>
            <person name="Petzold A."/>
            <person name="Susuki M."/>
            <person name="Suzuki K.-i.T."/>
            <person name="Hayashi T."/>
            <person name="Toyoda A."/>
            <person name="Oliveira C."/>
            <person name="Osipova E."/>
            <person name="Leigh N.D."/>
            <person name="Simon A."/>
            <person name="Yun M.H."/>
        </authorList>
    </citation>
    <scope>NUCLEOTIDE SEQUENCE</scope>
    <source>
        <strain evidence="2">20211129_DDA</strain>
        <tissue evidence="2">Liver</tissue>
    </source>
</reference>
<dbReference type="Proteomes" id="UP001066276">
    <property type="component" value="Chromosome 10"/>
</dbReference>
<organism evidence="2 3">
    <name type="scientific">Pleurodeles waltl</name>
    <name type="common">Iberian ribbed newt</name>
    <dbReference type="NCBI Taxonomy" id="8319"/>
    <lineage>
        <taxon>Eukaryota</taxon>
        <taxon>Metazoa</taxon>
        <taxon>Chordata</taxon>
        <taxon>Craniata</taxon>
        <taxon>Vertebrata</taxon>
        <taxon>Euteleostomi</taxon>
        <taxon>Amphibia</taxon>
        <taxon>Batrachia</taxon>
        <taxon>Caudata</taxon>
        <taxon>Salamandroidea</taxon>
        <taxon>Salamandridae</taxon>
        <taxon>Pleurodelinae</taxon>
        <taxon>Pleurodeles</taxon>
    </lineage>
</organism>
<name>A0AAV7MDR9_PLEWA</name>
<feature type="compositionally biased region" description="Basic residues" evidence="1">
    <location>
        <begin position="1"/>
        <end position="11"/>
    </location>
</feature>
<keyword evidence="3" id="KW-1185">Reference proteome</keyword>